<dbReference type="FunFam" id="3.30.160.60:FF:001480">
    <property type="entry name" value="Si:cabz01071911.3"/>
    <property type="match status" value="1"/>
</dbReference>
<feature type="domain" description="C2H2-type" evidence="16">
    <location>
        <begin position="474"/>
        <end position="497"/>
    </location>
</feature>
<dbReference type="GO" id="GO:0003677">
    <property type="term" value="F:DNA binding"/>
    <property type="evidence" value="ECO:0007669"/>
    <property type="project" value="UniProtKB-KW"/>
</dbReference>
<keyword evidence="12" id="KW-0539">Nucleus</keyword>
<name>A0A1B6I4Q6_9HEMI</name>
<keyword evidence="5" id="KW-0677">Repeat</keyword>
<evidence type="ECO:0000256" key="10">
    <source>
        <dbReference type="ARBA" id="ARBA00023125"/>
    </source>
</evidence>
<dbReference type="Gene3D" id="3.40.1800.20">
    <property type="match status" value="1"/>
</dbReference>
<dbReference type="Pfam" id="PF07776">
    <property type="entry name" value="zf-AD"/>
    <property type="match status" value="1"/>
</dbReference>
<dbReference type="GO" id="GO:0003682">
    <property type="term" value="F:chromatin binding"/>
    <property type="evidence" value="ECO:0007669"/>
    <property type="project" value="UniProtKB-ARBA"/>
</dbReference>
<keyword evidence="7 14" id="KW-0862">Zinc</keyword>
<dbReference type="Pfam" id="PF13912">
    <property type="entry name" value="zf-C2H2_6"/>
    <property type="match status" value="1"/>
</dbReference>
<evidence type="ECO:0000313" key="18">
    <source>
        <dbReference type="EMBL" id="JAS81916.1"/>
    </source>
</evidence>
<evidence type="ECO:0000256" key="3">
    <source>
        <dbReference type="ARBA" id="ARBA00022499"/>
    </source>
</evidence>
<feature type="domain" description="ZAD" evidence="17">
    <location>
        <begin position="4"/>
        <end position="79"/>
    </location>
</feature>
<dbReference type="FunFam" id="3.30.160.60:FF:000646">
    <property type="entry name" value="Myeloid zinc finger 1"/>
    <property type="match status" value="1"/>
</dbReference>
<evidence type="ECO:0000256" key="14">
    <source>
        <dbReference type="PROSITE-ProRule" id="PRU01263"/>
    </source>
</evidence>
<accession>A0A1B6I4Q6</accession>
<feature type="domain" description="C2H2-type" evidence="16">
    <location>
        <begin position="390"/>
        <end position="417"/>
    </location>
</feature>
<feature type="compositionally biased region" description="Acidic residues" evidence="15">
    <location>
        <begin position="131"/>
        <end position="154"/>
    </location>
</feature>
<keyword evidence="6 13" id="KW-0863">Zinc-finger</keyword>
<comment type="similarity">
    <text evidence="2">Belongs to the krueppel C2H2-type zinc-finger protein family.</text>
</comment>
<feature type="domain" description="C2H2-type" evidence="16">
    <location>
        <begin position="303"/>
        <end position="330"/>
    </location>
</feature>
<dbReference type="Pfam" id="PF00096">
    <property type="entry name" value="zf-C2H2"/>
    <property type="match status" value="6"/>
</dbReference>
<dbReference type="InterPro" id="IPR012934">
    <property type="entry name" value="Znf_AD"/>
</dbReference>
<dbReference type="EMBL" id="GECU01025790">
    <property type="protein sequence ID" value="JAS81916.1"/>
    <property type="molecule type" value="Transcribed_RNA"/>
</dbReference>
<proteinExistence type="inferred from homology"/>
<dbReference type="PROSITE" id="PS00028">
    <property type="entry name" value="ZINC_FINGER_C2H2_1"/>
    <property type="match status" value="9"/>
</dbReference>
<feature type="binding site" evidence="14">
    <location>
        <position position="9"/>
    </location>
    <ligand>
        <name>Zn(2+)</name>
        <dbReference type="ChEBI" id="CHEBI:29105"/>
    </ligand>
</feature>
<evidence type="ECO:0000256" key="7">
    <source>
        <dbReference type="ARBA" id="ARBA00022833"/>
    </source>
</evidence>
<protein>
    <recommendedName>
        <fullName evidence="19">Protein krueppel</fullName>
    </recommendedName>
</protein>
<feature type="domain" description="C2H2-type" evidence="16">
    <location>
        <begin position="446"/>
        <end position="473"/>
    </location>
</feature>
<evidence type="ECO:0000256" key="8">
    <source>
        <dbReference type="ARBA" id="ARBA00022843"/>
    </source>
</evidence>
<keyword evidence="3" id="KW-1017">Isopeptide bond</keyword>
<feature type="binding site" evidence="14">
    <location>
        <position position="52"/>
    </location>
    <ligand>
        <name>Zn(2+)</name>
        <dbReference type="ChEBI" id="CHEBI:29105"/>
    </ligand>
</feature>
<evidence type="ECO:0000256" key="12">
    <source>
        <dbReference type="ARBA" id="ARBA00023242"/>
    </source>
</evidence>
<feature type="domain" description="C2H2-type" evidence="16">
    <location>
        <begin position="334"/>
        <end position="361"/>
    </location>
</feature>
<dbReference type="SUPFAM" id="SSF57716">
    <property type="entry name" value="Glucocorticoid receptor-like (DNA-binding domain)"/>
    <property type="match status" value="1"/>
</dbReference>
<dbReference type="AlphaFoldDB" id="A0A1B6I4Q6"/>
<keyword evidence="9" id="KW-0805">Transcription regulation</keyword>
<feature type="domain" description="C2H2-type" evidence="16">
    <location>
        <begin position="418"/>
        <end position="445"/>
    </location>
</feature>
<evidence type="ECO:0000256" key="11">
    <source>
        <dbReference type="ARBA" id="ARBA00023163"/>
    </source>
</evidence>
<evidence type="ECO:0008006" key="19">
    <source>
        <dbReference type="Google" id="ProtNLM"/>
    </source>
</evidence>
<dbReference type="GO" id="GO:0040029">
    <property type="term" value="P:epigenetic regulation of gene expression"/>
    <property type="evidence" value="ECO:0007669"/>
    <property type="project" value="UniProtKB-ARBA"/>
</dbReference>
<dbReference type="InterPro" id="IPR050758">
    <property type="entry name" value="Znf_C2H2-type"/>
</dbReference>
<feature type="region of interest" description="Disordered" evidence="15">
    <location>
        <begin position="499"/>
        <end position="520"/>
    </location>
</feature>
<evidence type="ECO:0000256" key="9">
    <source>
        <dbReference type="ARBA" id="ARBA00023015"/>
    </source>
</evidence>
<evidence type="ECO:0000256" key="2">
    <source>
        <dbReference type="ARBA" id="ARBA00006991"/>
    </source>
</evidence>
<keyword evidence="11" id="KW-0804">Transcription</keyword>
<dbReference type="FunFam" id="3.30.160.60:FF:000322">
    <property type="entry name" value="GDNF-inducible zinc finger protein 1"/>
    <property type="match status" value="1"/>
</dbReference>
<evidence type="ECO:0000256" key="15">
    <source>
        <dbReference type="SAM" id="MobiDB-lite"/>
    </source>
</evidence>
<gene>
    <name evidence="18" type="ORF">g.4797</name>
</gene>
<feature type="binding site" evidence="14">
    <location>
        <position position="55"/>
    </location>
    <ligand>
        <name>Zn(2+)</name>
        <dbReference type="ChEBI" id="CHEBI:29105"/>
    </ligand>
</feature>
<dbReference type="SMART" id="SM00868">
    <property type="entry name" value="zf-AD"/>
    <property type="match status" value="1"/>
</dbReference>
<dbReference type="PROSITE" id="PS51915">
    <property type="entry name" value="ZAD"/>
    <property type="match status" value="1"/>
</dbReference>
<dbReference type="InterPro" id="IPR013087">
    <property type="entry name" value="Znf_C2H2_type"/>
</dbReference>
<dbReference type="PROSITE" id="PS50157">
    <property type="entry name" value="ZINC_FINGER_C2H2_2"/>
    <property type="match status" value="9"/>
</dbReference>
<feature type="binding site" evidence="14">
    <location>
        <position position="6"/>
    </location>
    <ligand>
        <name>Zn(2+)</name>
        <dbReference type="ChEBI" id="CHEBI:29105"/>
    </ligand>
</feature>
<feature type="domain" description="C2H2-type" evidence="16">
    <location>
        <begin position="362"/>
        <end position="389"/>
    </location>
</feature>
<evidence type="ECO:0000256" key="5">
    <source>
        <dbReference type="ARBA" id="ARBA00022737"/>
    </source>
</evidence>
<evidence type="ECO:0000256" key="4">
    <source>
        <dbReference type="ARBA" id="ARBA00022723"/>
    </source>
</evidence>
<feature type="domain" description="C2H2-type" evidence="16">
    <location>
        <begin position="218"/>
        <end position="246"/>
    </location>
</feature>
<organism evidence="18">
    <name type="scientific">Homalodisca liturata</name>
    <dbReference type="NCBI Taxonomy" id="320908"/>
    <lineage>
        <taxon>Eukaryota</taxon>
        <taxon>Metazoa</taxon>
        <taxon>Ecdysozoa</taxon>
        <taxon>Arthropoda</taxon>
        <taxon>Hexapoda</taxon>
        <taxon>Insecta</taxon>
        <taxon>Pterygota</taxon>
        <taxon>Neoptera</taxon>
        <taxon>Paraneoptera</taxon>
        <taxon>Hemiptera</taxon>
        <taxon>Auchenorrhyncha</taxon>
        <taxon>Membracoidea</taxon>
        <taxon>Cicadellidae</taxon>
        <taxon>Cicadellinae</taxon>
        <taxon>Proconiini</taxon>
        <taxon>Homalodisca</taxon>
    </lineage>
</organism>
<keyword evidence="10" id="KW-0238">DNA-binding</keyword>
<evidence type="ECO:0000256" key="13">
    <source>
        <dbReference type="PROSITE-ProRule" id="PRU00042"/>
    </source>
</evidence>
<dbReference type="GO" id="GO:0005634">
    <property type="term" value="C:nucleus"/>
    <property type="evidence" value="ECO:0007669"/>
    <property type="project" value="UniProtKB-SubCell"/>
</dbReference>
<dbReference type="PANTHER" id="PTHR23234:SF10">
    <property type="entry name" value="RIKEN CDNA 6720489N17 GENE-RELATED"/>
    <property type="match status" value="1"/>
</dbReference>
<dbReference type="InterPro" id="IPR036236">
    <property type="entry name" value="Znf_C2H2_sf"/>
</dbReference>
<reference evidence="18" key="1">
    <citation type="submission" date="2015-11" db="EMBL/GenBank/DDBJ databases">
        <title>De novo transcriptome assembly of four potential Pierce s Disease insect vectors from Arizona vineyards.</title>
        <authorList>
            <person name="Tassone E.E."/>
        </authorList>
    </citation>
    <scope>NUCLEOTIDE SEQUENCE</scope>
</reference>
<dbReference type="SMART" id="SM00355">
    <property type="entry name" value="ZnF_C2H2"/>
    <property type="match status" value="10"/>
</dbReference>
<dbReference type="Gene3D" id="3.30.160.60">
    <property type="entry name" value="Classic Zinc Finger"/>
    <property type="match status" value="9"/>
</dbReference>
<evidence type="ECO:0000259" key="17">
    <source>
        <dbReference type="PROSITE" id="PS51915"/>
    </source>
</evidence>
<sequence>MDIKLCRLCAVKKDSFVGIYDDEGHNLRIESKINKCLQIEMYPEDPLPKMVCLDCCSKLEQCYHFLETSHVAQMTLHRLFPIGDDGCQTSELKEEETLVELLPLPAPSDQPLTHEDINNITESIEEKVEDGLEEDIEEDDEDEEEDEDEDEEDDMGAHDSLEEVIEEVVEIDNDENEPASMLKKKRSPVRKQKKLEDLSEMEVEELMLKDKQWQHYRWICSDCSQEFLSVELLREHHQLIHKQSPHYMCAQCSKVSTQFQEFFSHIKRHRNVLKYSCEECGKSFSNKRVMDSHSASHSNVRPFVCQECGKAFRHQNALFIHTRCHLPENVKNKYLCDQCNKRFSTKPNLVTHQRIHTGIRNFTCEQCGKSFVQKGNLDAHMLTHSQDKPFSCELCNKGFKTAMQLRKHHSVHTGAKPHQCDVCGRSFRERGTLREHLRIHTGAMPFTCEYCGKAFRFKGILTTHRRQHTGERPYSCLECQHHFTNWPNYNKHMKRRHGINTSRQTRAKPPTLSNPPPPLEPLPLYEEYAPAPLPPPTTYHPHPNSFPAPTLQQFFTFTQLPGQPHLDPTLDMMQHR</sequence>
<keyword evidence="8" id="KW-0832">Ubl conjugation</keyword>
<comment type="subcellular location">
    <subcellularLocation>
        <location evidence="1">Nucleus</location>
    </subcellularLocation>
</comment>
<feature type="region of interest" description="Disordered" evidence="15">
    <location>
        <begin position="124"/>
        <end position="158"/>
    </location>
</feature>
<dbReference type="GO" id="GO:0008270">
    <property type="term" value="F:zinc ion binding"/>
    <property type="evidence" value="ECO:0007669"/>
    <property type="project" value="UniProtKB-UniRule"/>
</dbReference>
<dbReference type="SUPFAM" id="SSF57667">
    <property type="entry name" value="beta-beta-alpha zinc fingers"/>
    <property type="match status" value="5"/>
</dbReference>
<feature type="domain" description="C2H2-type" evidence="16">
    <location>
        <begin position="275"/>
        <end position="302"/>
    </location>
</feature>
<dbReference type="GO" id="GO:0000785">
    <property type="term" value="C:chromatin"/>
    <property type="evidence" value="ECO:0007669"/>
    <property type="project" value="UniProtKB-ARBA"/>
</dbReference>
<evidence type="ECO:0000256" key="6">
    <source>
        <dbReference type="ARBA" id="ARBA00022771"/>
    </source>
</evidence>
<evidence type="ECO:0000256" key="1">
    <source>
        <dbReference type="ARBA" id="ARBA00004123"/>
    </source>
</evidence>
<keyword evidence="4 14" id="KW-0479">Metal-binding</keyword>
<dbReference type="FunFam" id="3.30.160.60:FF:000690">
    <property type="entry name" value="Zinc finger protein 354C"/>
    <property type="match status" value="1"/>
</dbReference>
<evidence type="ECO:0000259" key="16">
    <source>
        <dbReference type="PROSITE" id="PS50157"/>
    </source>
</evidence>
<dbReference type="PANTHER" id="PTHR23234">
    <property type="entry name" value="ZNF44 PROTEIN"/>
    <property type="match status" value="1"/>
</dbReference>
<dbReference type="FunFam" id="3.30.160.60:FF:000624">
    <property type="entry name" value="zinc finger protein 697"/>
    <property type="match status" value="1"/>
</dbReference>